<evidence type="ECO:0000256" key="1">
    <source>
        <dbReference type="ARBA" id="ARBA00022729"/>
    </source>
</evidence>
<dbReference type="PROSITE" id="PS51164">
    <property type="entry name" value="CBM1_2"/>
    <property type="match status" value="1"/>
</dbReference>
<proteinExistence type="predicted"/>
<gene>
    <name evidence="6" type="ORF">GMDG_05027</name>
</gene>
<reference evidence="7" key="1">
    <citation type="submission" date="2010-09" db="EMBL/GenBank/DDBJ databases">
        <title>The genome sequence of Geomyces destructans 20631-21.</title>
        <authorList>
            <consortium name="The Broad Institute Genome Sequencing Platform"/>
            <person name="Cuomo C.A."/>
            <person name="Blehert D.S."/>
            <person name="Lorch J.M."/>
            <person name="Young S.K."/>
            <person name="Zeng Q."/>
            <person name="Gargeya S."/>
            <person name="Fitzgerald M."/>
            <person name="Haas B."/>
            <person name="Abouelleil A."/>
            <person name="Alvarado L."/>
            <person name="Arachchi H.M."/>
            <person name="Berlin A."/>
            <person name="Brown A."/>
            <person name="Chapman S.B."/>
            <person name="Chen Z."/>
            <person name="Dunbar C."/>
            <person name="Freedman E."/>
            <person name="Gearin G."/>
            <person name="Gellesch M."/>
            <person name="Goldberg J."/>
            <person name="Griggs A."/>
            <person name="Gujja S."/>
            <person name="Heiman D."/>
            <person name="Howarth C."/>
            <person name="Larson L."/>
            <person name="Lui A."/>
            <person name="MacDonald P.J.P."/>
            <person name="Montmayeur A."/>
            <person name="Murphy C."/>
            <person name="Neiman D."/>
            <person name="Pearson M."/>
            <person name="Priest M."/>
            <person name="Roberts A."/>
            <person name="Saif S."/>
            <person name="Shea T."/>
            <person name="Shenoy N."/>
            <person name="Sisk P."/>
            <person name="Stolte C."/>
            <person name="Sykes S."/>
            <person name="Wortman J."/>
            <person name="Nusbaum C."/>
            <person name="Birren B."/>
        </authorList>
    </citation>
    <scope>NUCLEOTIDE SEQUENCE [LARGE SCALE GENOMIC DNA]</scope>
    <source>
        <strain evidence="7">ATCC MYA-4855 / 20631-21</strain>
    </source>
</reference>
<dbReference type="InterPro" id="IPR035971">
    <property type="entry name" value="CBD_sf"/>
</dbReference>
<dbReference type="GO" id="GO:0005576">
    <property type="term" value="C:extracellular region"/>
    <property type="evidence" value="ECO:0007669"/>
    <property type="project" value="InterPro"/>
</dbReference>
<dbReference type="SMART" id="SM01110">
    <property type="entry name" value="Cutinase"/>
    <property type="match status" value="1"/>
</dbReference>
<keyword evidence="3" id="KW-1015">Disulfide bond</keyword>
<organism evidence="6 7">
    <name type="scientific">Pseudogymnoascus destructans (strain ATCC MYA-4855 / 20631-21)</name>
    <name type="common">Bat white-nose syndrome fungus</name>
    <name type="synonym">Geomyces destructans</name>
    <dbReference type="NCBI Taxonomy" id="658429"/>
    <lineage>
        <taxon>Eukaryota</taxon>
        <taxon>Fungi</taxon>
        <taxon>Dikarya</taxon>
        <taxon>Ascomycota</taxon>
        <taxon>Pezizomycotina</taxon>
        <taxon>Leotiomycetes</taxon>
        <taxon>Thelebolales</taxon>
        <taxon>Thelebolaceae</taxon>
        <taxon>Pseudogymnoascus</taxon>
    </lineage>
</organism>
<accession>L8GCH4</accession>
<dbReference type="SMART" id="SM00236">
    <property type="entry name" value="fCBD"/>
    <property type="match status" value="1"/>
</dbReference>
<dbReference type="InterPro" id="IPR000254">
    <property type="entry name" value="CBD"/>
</dbReference>
<dbReference type="STRING" id="658429.L8GCH4"/>
<dbReference type="InParanoid" id="L8GCH4"/>
<evidence type="ECO:0000256" key="3">
    <source>
        <dbReference type="ARBA" id="ARBA00023157"/>
    </source>
</evidence>
<name>L8GCH4_PSED2</name>
<dbReference type="InterPro" id="IPR000675">
    <property type="entry name" value="Cutinase/axe"/>
</dbReference>
<dbReference type="AlphaFoldDB" id="L8GCH4"/>
<sequence length="224" mass="22674">MFKAATSLLLLGGALATPAGVLEERQSSCPGIHIFGARETSVSPGYGTAGVVVNLVLNAHSGSTAEAIVYPACGGQSSCGGVSYANSVQQGVYSPPRPSSFQCPSASKIKSYCDAADPYCCNGNDANTHQSYGNVYGQQALAFINSQLSATGTNPPTSTSVPTTATGGAASGTVAKYGQCGGLGLTGGTVCASGSTCQAANQWYSHVSRFRLYLVGERTYIGSL</sequence>
<feature type="signal peptide" evidence="4">
    <location>
        <begin position="1"/>
        <end position="16"/>
    </location>
</feature>
<feature type="domain" description="CBM1" evidence="5">
    <location>
        <begin position="172"/>
        <end position="208"/>
    </location>
</feature>
<dbReference type="Pfam" id="PF00734">
    <property type="entry name" value="CBM_1"/>
    <property type="match status" value="1"/>
</dbReference>
<dbReference type="Pfam" id="PF01083">
    <property type="entry name" value="Cutinase"/>
    <property type="match status" value="2"/>
</dbReference>
<protein>
    <recommendedName>
        <fullName evidence="5">CBM1 domain-containing protein</fullName>
    </recommendedName>
</protein>
<dbReference type="VEuPathDB" id="FungiDB:GMDG_05027"/>
<dbReference type="SUPFAM" id="SSF57180">
    <property type="entry name" value="Cellulose-binding domain"/>
    <property type="match status" value="1"/>
</dbReference>
<dbReference type="EMBL" id="GL573267">
    <property type="protein sequence ID" value="ELR10772.1"/>
    <property type="molecule type" value="Genomic_DNA"/>
</dbReference>
<evidence type="ECO:0000313" key="7">
    <source>
        <dbReference type="Proteomes" id="UP000011064"/>
    </source>
</evidence>
<keyword evidence="1 4" id="KW-0732">Signal</keyword>
<dbReference type="GO" id="GO:0030248">
    <property type="term" value="F:cellulose binding"/>
    <property type="evidence" value="ECO:0007669"/>
    <property type="project" value="InterPro"/>
</dbReference>
<dbReference type="Proteomes" id="UP000011064">
    <property type="component" value="Unassembled WGS sequence"/>
</dbReference>
<dbReference type="GO" id="GO:0005975">
    <property type="term" value="P:carbohydrate metabolic process"/>
    <property type="evidence" value="ECO:0007669"/>
    <property type="project" value="InterPro"/>
</dbReference>
<dbReference type="SUPFAM" id="SSF53474">
    <property type="entry name" value="alpha/beta-Hydrolases"/>
    <property type="match status" value="1"/>
</dbReference>
<dbReference type="InterPro" id="IPR029058">
    <property type="entry name" value="AB_hydrolase_fold"/>
</dbReference>
<dbReference type="Gene3D" id="3.40.50.1820">
    <property type="entry name" value="alpha/beta hydrolase"/>
    <property type="match status" value="2"/>
</dbReference>
<feature type="chain" id="PRO_5003989418" description="CBM1 domain-containing protein" evidence="4">
    <location>
        <begin position="17"/>
        <end position="224"/>
    </location>
</feature>
<dbReference type="PANTHER" id="PTHR33630:SF13">
    <property type="entry name" value="ACETYLXYLAN ESTERASE"/>
    <property type="match status" value="1"/>
</dbReference>
<keyword evidence="7" id="KW-1185">Reference proteome</keyword>
<dbReference type="OrthoDB" id="2586582at2759"/>
<dbReference type="PANTHER" id="PTHR33630">
    <property type="entry name" value="CUTINASE RV1984C-RELATED-RELATED"/>
    <property type="match status" value="1"/>
</dbReference>
<evidence type="ECO:0000313" key="6">
    <source>
        <dbReference type="EMBL" id="ELR10772.1"/>
    </source>
</evidence>
<keyword evidence="2" id="KW-0378">Hydrolase</keyword>
<dbReference type="HOGENOM" id="CLU_040058_4_1_1"/>
<evidence type="ECO:0000256" key="2">
    <source>
        <dbReference type="ARBA" id="ARBA00022801"/>
    </source>
</evidence>
<evidence type="ECO:0000259" key="5">
    <source>
        <dbReference type="PROSITE" id="PS51164"/>
    </source>
</evidence>
<dbReference type="GO" id="GO:0052689">
    <property type="term" value="F:carboxylic ester hydrolase activity"/>
    <property type="evidence" value="ECO:0007669"/>
    <property type="project" value="UniProtKB-ARBA"/>
</dbReference>
<evidence type="ECO:0000256" key="4">
    <source>
        <dbReference type="SAM" id="SignalP"/>
    </source>
</evidence>